<evidence type="ECO:0000256" key="1">
    <source>
        <dbReference type="ARBA" id="ARBA00004651"/>
    </source>
</evidence>
<feature type="transmembrane region" description="Helical" evidence="8">
    <location>
        <begin position="173"/>
        <end position="193"/>
    </location>
</feature>
<evidence type="ECO:0000256" key="8">
    <source>
        <dbReference type="SAM" id="Phobius"/>
    </source>
</evidence>
<organism evidence="9 10">
    <name type="scientific">Handelsmanbacteria sp. (strain RIFCSPLOWO2_12_FULL_64_10)</name>
    <dbReference type="NCBI Taxonomy" id="1817868"/>
    <lineage>
        <taxon>Bacteria</taxon>
        <taxon>Candidatus Handelsmaniibacteriota</taxon>
    </lineage>
</organism>
<dbReference type="InterPro" id="IPR026392">
    <property type="entry name" value="Exo/Archaeosortase_dom"/>
</dbReference>
<evidence type="ECO:0000313" key="9">
    <source>
        <dbReference type="EMBL" id="OGG44605.1"/>
    </source>
</evidence>
<keyword evidence="2" id="KW-1003">Cell membrane</keyword>
<evidence type="ECO:0000313" key="10">
    <source>
        <dbReference type="Proteomes" id="UP000178606"/>
    </source>
</evidence>
<sequence>MGAKDYGFAGLLLGLAALIWGRDLSWTATAENTAPIAAALPVFWWLGRPWRFRPQGEGGSSVRTLGAGVLLFLAGVGLDLTFLLSLGWVLLLAGWLSARLEAERWRAVRRLLILPLLAFPWIALEGDRIGWWFRLSGAWATQSFFSLAGFAVERDGTFLLVQGLPMRVDAACAGLNELQSMLIAGTGVAYLYLGGHSRYWWSFPLLVSLAWLANALRIMALGAAALTVSPEFAMGAFHHWGGWLVLCLMFALCWLMFARLQRERGALAPDGAD</sequence>
<evidence type="ECO:0000256" key="7">
    <source>
        <dbReference type="ARBA" id="ARBA00023136"/>
    </source>
</evidence>
<dbReference type="GO" id="GO:0006508">
    <property type="term" value="P:proteolysis"/>
    <property type="evidence" value="ECO:0007669"/>
    <property type="project" value="UniProtKB-KW"/>
</dbReference>
<evidence type="ECO:0000256" key="5">
    <source>
        <dbReference type="ARBA" id="ARBA00022801"/>
    </source>
</evidence>
<keyword evidence="5" id="KW-0378">Hydrolase</keyword>
<feature type="transmembrane region" description="Helical" evidence="8">
    <location>
        <begin position="205"/>
        <end position="228"/>
    </location>
</feature>
<protein>
    <recommendedName>
        <fullName evidence="11">Exosortase/archaeosortase family protein</fullName>
    </recommendedName>
</protein>
<evidence type="ECO:0000256" key="6">
    <source>
        <dbReference type="ARBA" id="ARBA00022989"/>
    </source>
</evidence>
<proteinExistence type="predicted"/>
<evidence type="ECO:0000256" key="4">
    <source>
        <dbReference type="ARBA" id="ARBA00022692"/>
    </source>
</evidence>
<evidence type="ECO:0008006" key="11">
    <source>
        <dbReference type="Google" id="ProtNLM"/>
    </source>
</evidence>
<gene>
    <name evidence="9" type="ORF">A3F84_05600</name>
</gene>
<keyword evidence="3" id="KW-0645">Protease</keyword>
<dbReference type="GO" id="GO:0008233">
    <property type="term" value="F:peptidase activity"/>
    <property type="evidence" value="ECO:0007669"/>
    <property type="project" value="UniProtKB-KW"/>
</dbReference>
<keyword evidence="6 8" id="KW-1133">Transmembrane helix</keyword>
<feature type="transmembrane region" description="Helical" evidence="8">
    <location>
        <begin position="240"/>
        <end position="257"/>
    </location>
</feature>
<dbReference type="Proteomes" id="UP000178606">
    <property type="component" value="Unassembled WGS sequence"/>
</dbReference>
<dbReference type="AlphaFoldDB" id="A0A1F6C636"/>
<accession>A0A1F6C636</accession>
<keyword evidence="7 8" id="KW-0472">Membrane</keyword>
<dbReference type="GO" id="GO:0005886">
    <property type="term" value="C:plasma membrane"/>
    <property type="evidence" value="ECO:0007669"/>
    <property type="project" value="UniProtKB-SubCell"/>
</dbReference>
<dbReference type="InterPro" id="IPR019127">
    <property type="entry name" value="Exosortase"/>
</dbReference>
<dbReference type="NCBIfam" id="TIGR04178">
    <property type="entry name" value="exo_archaeo"/>
    <property type="match status" value="1"/>
</dbReference>
<comment type="caution">
    <text evidence="9">The sequence shown here is derived from an EMBL/GenBank/DDBJ whole genome shotgun (WGS) entry which is preliminary data.</text>
</comment>
<evidence type="ECO:0000256" key="2">
    <source>
        <dbReference type="ARBA" id="ARBA00022475"/>
    </source>
</evidence>
<comment type="subcellular location">
    <subcellularLocation>
        <location evidence="1">Cell membrane</location>
        <topology evidence="1">Multi-pass membrane protein</topology>
    </subcellularLocation>
</comment>
<feature type="transmembrane region" description="Helical" evidence="8">
    <location>
        <begin position="107"/>
        <end position="124"/>
    </location>
</feature>
<keyword evidence="4 8" id="KW-0812">Transmembrane</keyword>
<evidence type="ECO:0000256" key="3">
    <source>
        <dbReference type="ARBA" id="ARBA00022670"/>
    </source>
</evidence>
<feature type="transmembrane region" description="Helical" evidence="8">
    <location>
        <begin position="69"/>
        <end position="95"/>
    </location>
</feature>
<name>A0A1F6C636_HANXR</name>
<reference evidence="9 10" key="1">
    <citation type="journal article" date="2016" name="Nat. Commun.">
        <title>Thousands of microbial genomes shed light on interconnected biogeochemical processes in an aquifer system.</title>
        <authorList>
            <person name="Anantharaman K."/>
            <person name="Brown C.T."/>
            <person name="Hug L.A."/>
            <person name="Sharon I."/>
            <person name="Castelle C.J."/>
            <person name="Probst A.J."/>
            <person name="Thomas B.C."/>
            <person name="Singh A."/>
            <person name="Wilkins M.J."/>
            <person name="Karaoz U."/>
            <person name="Brodie E.L."/>
            <person name="Williams K.H."/>
            <person name="Hubbard S.S."/>
            <person name="Banfield J.F."/>
        </authorList>
    </citation>
    <scope>NUCLEOTIDE SEQUENCE [LARGE SCALE GENOMIC DNA]</scope>
    <source>
        <strain evidence="10">RIFCSPLOWO2_12_FULL_64_10</strain>
    </source>
</reference>
<dbReference type="Pfam" id="PF09721">
    <property type="entry name" value="Exosortase_EpsH"/>
    <property type="match status" value="1"/>
</dbReference>
<dbReference type="EMBL" id="MFKF01000399">
    <property type="protein sequence ID" value="OGG44605.1"/>
    <property type="molecule type" value="Genomic_DNA"/>
</dbReference>